<reference evidence="3 7" key="1">
    <citation type="submission" date="2020-07" db="EMBL/GenBank/DDBJ databases">
        <title>Characterization and genome sequencing of isolate MD1, a novel member within the family Lachnospiraceae.</title>
        <authorList>
            <person name="Rettenmaier R."/>
            <person name="Di Bello L."/>
            <person name="Zinser C."/>
            <person name="Scheitz K."/>
            <person name="Liebl W."/>
            <person name="Zverlov V."/>
        </authorList>
    </citation>
    <scope>NUCLEOTIDE SEQUENCE [LARGE SCALE GENOMIC DNA]</scope>
    <source>
        <strain evidence="3 7">MD1</strain>
    </source>
</reference>
<dbReference type="Pfam" id="PF13276">
    <property type="entry name" value="HTH_21"/>
    <property type="match status" value="1"/>
</dbReference>
<dbReference type="Proteomes" id="UP000574276">
    <property type="component" value="Unassembled WGS sequence"/>
</dbReference>
<comment type="function">
    <text evidence="1">Involved in the transposition of the insertion sequence.</text>
</comment>
<dbReference type="InterPro" id="IPR048020">
    <property type="entry name" value="Transpos_IS3"/>
</dbReference>
<dbReference type="EMBL" id="JACEGA010000001">
    <property type="protein sequence ID" value="MBB2181840.1"/>
    <property type="molecule type" value="Genomic_DNA"/>
</dbReference>
<dbReference type="PANTHER" id="PTHR46889:SF4">
    <property type="entry name" value="TRANSPOSASE INSO FOR INSERTION SEQUENCE ELEMENT IS911B-RELATED"/>
    <property type="match status" value="1"/>
</dbReference>
<dbReference type="EMBL" id="JACEGA010000001">
    <property type="protein sequence ID" value="MBB2183317.1"/>
    <property type="molecule type" value="Genomic_DNA"/>
</dbReference>
<dbReference type="Gene3D" id="3.30.420.10">
    <property type="entry name" value="Ribonuclease H-like superfamily/Ribonuclease H"/>
    <property type="match status" value="1"/>
</dbReference>
<dbReference type="Pfam" id="PF00665">
    <property type="entry name" value="rve"/>
    <property type="match status" value="1"/>
</dbReference>
<dbReference type="EMBL" id="JACEGA010000001">
    <property type="protein sequence ID" value="MBB2182784.1"/>
    <property type="molecule type" value="Genomic_DNA"/>
</dbReference>
<comment type="caution">
    <text evidence="3">The sequence shown here is derived from an EMBL/GenBank/DDBJ whole genome shotgun (WGS) entry which is preliminary data.</text>
</comment>
<gene>
    <name evidence="3" type="ORF">H0486_02980</name>
    <name evidence="4" type="ORF">H0486_07830</name>
    <name evidence="5" type="ORF">H0486_10550</name>
    <name evidence="6" type="ORF">H0486_11495</name>
</gene>
<protein>
    <submittedName>
        <fullName evidence="3">IS3 family transposase</fullName>
    </submittedName>
</protein>
<evidence type="ECO:0000313" key="6">
    <source>
        <dbReference type="EMBL" id="MBB2183502.1"/>
    </source>
</evidence>
<organism evidence="3 7">
    <name type="scientific">Variimorphobacter saccharofermentans</name>
    <dbReference type="NCBI Taxonomy" id="2755051"/>
    <lineage>
        <taxon>Bacteria</taxon>
        <taxon>Bacillati</taxon>
        <taxon>Bacillota</taxon>
        <taxon>Clostridia</taxon>
        <taxon>Lachnospirales</taxon>
        <taxon>Lachnospiraceae</taxon>
        <taxon>Variimorphobacter</taxon>
    </lineage>
</organism>
<dbReference type="AlphaFoldDB" id="A0A839JWL9"/>
<keyword evidence="7" id="KW-1185">Reference proteome</keyword>
<feature type="domain" description="Integrase catalytic" evidence="2">
    <location>
        <begin position="123"/>
        <end position="284"/>
    </location>
</feature>
<dbReference type="NCBIfam" id="NF033516">
    <property type="entry name" value="transpos_IS3"/>
    <property type="match status" value="1"/>
</dbReference>
<evidence type="ECO:0000313" key="7">
    <source>
        <dbReference type="Proteomes" id="UP000574276"/>
    </source>
</evidence>
<evidence type="ECO:0000313" key="3">
    <source>
        <dbReference type="EMBL" id="MBB2181840.1"/>
    </source>
</evidence>
<dbReference type="PROSITE" id="PS50994">
    <property type="entry name" value="INTEGRASE"/>
    <property type="match status" value="1"/>
</dbReference>
<dbReference type="InterPro" id="IPR025948">
    <property type="entry name" value="HTH-like_dom"/>
</dbReference>
<dbReference type="InterPro" id="IPR001584">
    <property type="entry name" value="Integrase_cat-core"/>
</dbReference>
<dbReference type="Pfam" id="PF13683">
    <property type="entry name" value="rve_3"/>
    <property type="match status" value="1"/>
</dbReference>
<evidence type="ECO:0000256" key="1">
    <source>
        <dbReference type="ARBA" id="ARBA00002286"/>
    </source>
</evidence>
<evidence type="ECO:0000313" key="5">
    <source>
        <dbReference type="EMBL" id="MBB2183317.1"/>
    </source>
</evidence>
<sequence length="300" mass="35536">MKEEQLLEQGKRRLNVSGVLKILGVSRSGYLSWKKRLPSKREKRKRIIKERIIDIYKDSHQNYGAPKITECLRKEGEIIAEKTVGNYMRELGIKAQYVKPYTVTTINSDFSNELKNILEEQFNPQKPDAVWCSDITYIWTYEGFVYLTSIMDLYSRKIIAWTLSNTLEARWVIETVNKAKKARNVSAPLILHSDRGIQYVSTEYIKATIGICRSYSKKAYPWDNACIEAFHALIKREWLNRFKIYDYNQAYRLVFQYIDTFYNTIRIHSHCGYLSPNEYESSYWDKLNKMERKEARYEAC</sequence>
<dbReference type="GO" id="GO:0003676">
    <property type="term" value="F:nucleic acid binding"/>
    <property type="evidence" value="ECO:0007669"/>
    <property type="project" value="InterPro"/>
</dbReference>
<dbReference type="PANTHER" id="PTHR46889">
    <property type="entry name" value="TRANSPOSASE INSF FOR INSERTION SEQUENCE IS3B-RELATED"/>
    <property type="match status" value="1"/>
</dbReference>
<evidence type="ECO:0000313" key="4">
    <source>
        <dbReference type="EMBL" id="MBB2182784.1"/>
    </source>
</evidence>
<name>A0A839JWL9_9FIRM</name>
<dbReference type="InterPro" id="IPR050900">
    <property type="entry name" value="Transposase_IS3/IS150/IS904"/>
</dbReference>
<evidence type="ECO:0000259" key="2">
    <source>
        <dbReference type="PROSITE" id="PS50994"/>
    </source>
</evidence>
<proteinExistence type="predicted"/>
<dbReference type="InterPro" id="IPR012337">
    <property type="entry name" value="RNaseH-like_sf"/>
</dbReference>
<dbReference type="SUPFAM" id="SSF53098">
    <property type="entry name" value="Ribonuclease H-like"/>
    <property type="match status" value="1"/>
</dbReference>
<dbReference type="GO" id="GO:0015074">
    <property type="term" value="P:DNA integration"/>
    <property type="evidence" value="ECO:0007669"/>
    <property type="project" value="InterPro"/>
</dbReference>
<dbReference type="EMBL" id="JACEGA010000001">
    <property type="protein sequence ID" value="MBB2183502.1"/>
    <property type="molecule type" value="Genomic_DNA"/>
</dbReference>
<dbReference type="InterPro" id="IPR036397">
    <property type="entry name" value="RNaseH_sf"/>
</dbReference>
<accession>A0A839JWL9</accession>